<reference evidence="1 2" key="1">
    <citation type="submission" date="2014-10" db="EMBL/GenBank/DDBJ databases">
        <title>Draft genome of anammox bacterium scalindua brodae, obtained using differential coverage binning of sequence data from two enrichment reactors.</title>
        <authorList>
            <person name="Speth D.R."/>
            <person name="Russ L."/>
            <person name="Kartal B."/>
            <person name="Op den Camp H.J."/>
            <person name="Dutilh B.E."/>
            <person name="Jetten M.S."/>
        </authorList>
    </citation>
    <scope>NUCLEOTIDE SEQUENCE [LARGE SCALE GENOMIC DNA]</scope>
    <source>
        <strain evidence="1">RU1</strain>
    </source>
</reference>
<evidence type="ECO:0000313" key="2">
    <source>
        <dbReference type="Proteomes" id="UP000030652"/>
    </source>
</evidence>
<organism evidence="1 2">
    <name type="scientific">Candidatus Scalindua brodae</name>
    <dbReference type="NCBI Taxonomy" id="237368"/>
    <lineage>
        <taxon>Bacteria</taxon>
        <taxon>Pseudomonadati</taxon>
        <taxon>Planctomycetota</taxon>
        <taxon>Candidatus Brocadiia</taxon>
        <taxon>Candidatus Brocadiales</taxon>
        <taxon>Candidatus Scalinduaceae</taxon>
        <taxon>Candidatus Scalindua</taxon>
    </lineage>
</organism>
<gene>
    <name evidence="1" type="ORF">SCABRO_03146</name>
</gene>
<sequence length="66" mass="7691">MKKEYDFSKGKRGKFYKPDVKLNLPVYLDSEAYSFVEKIAEKRQEDVSTIVNNLIKSDKEIADMAQ</sequence>
<proteinExistence type="predicted"/>
<dbReference type="eggNOG" id="ENOG5033F4G">
    <property type="taxonomic scope" value="Bacteria"/>
</dbReference>
<dbReference type="Proteomes" id="UP000030652">
    <property type="component" value="Unassembled WGS sequence"/>
</dbReference>
<name>A0A0B0EEZ0_9BACT</name>
<dbReference type="AlphaFoldDB" id="A0A0B0EEZ0"/>
<accession>A0A0B0EEZ0</accession>
<dbReference type="PATRIC" id="fig|237368.3.peg.3405"/>
<protein>
    <recommendedName>
        <fullName evidence="3">CopG-like ribbon-helix-helix domain-containing protein</fullName>
    </recommendedName>
</protein>
<dbReference type="EMBL" id="JRYO01000215">
    <property type="protein sequence ID" value="KHE91159.1"/>
    <property type="molecule type" value="Genomic_DNA"/>
</dbReference>
<comment type="caution">
    <text evidence="1">The sequence shown here is derived from an EMBL/GenBank/DDBJ whole genome shotgun (WGS) entry which is preliminary data.</text>
</comment>
<evidence type="ECO:0008006" key="3">
    <source>
        <dbReference type="Google" id="ProtNLM"/>
    </source>
</evidence>
<evidence type="ECO:0000313" key="1">
    <source>
        <dbReference type="EMBL" id="KHE91159.1"/>
    </source>
</evidence>